<comment type="caution">
    <text evidence="2">The sequence shown here is derived from an EMBL/GenBank/DDBJ whole genome shotgun (WGS) entry which is preliminary data.</text>
</comment>
<dbReference type="Proteomes" id="UP000257109">
    <property type="component" value="Unassembled WGS sequence"/>
</dbReference>
<protein>
    <submittedName>
        <fullName evidence="2">Uncharacterized protein</fullName>
    </submittedName>
</protein>
<gene>
    <name evidence="2" type="ORF">CR513_10276</name>
</gene>
<reference evidence="2" key="1">
    <citation type="submission" date="2018-05" db="EMBL/GenBank/DDBJ databases">
        <title>Draft genome of Mucuna pruriens seed.</title>
        <authorList>
            <person name="Nnadi N.E."/>
            <person name="Vos R."/>
            <person name="Hasami M.H."/>
            <person name="Devisetty U.K."/>
            <person name="Aguiy J.C."/>
        </authorList>
    </citation>
    <scope>NUCLEOTIDE SEQUENCE [LARGE SCALE GENOMIC DNA]</scope>
    <source>
        <strain evidence="2">JCA_2017</strain>
    </source>
</reference>
<keyword evidence="3" id="KW-1185">Reference proteome</keyword>
<dbReference type="OrthoDB" id="1746033at2759"/>
<evidence type="ECO:0000313" key="2">
    <source>
        <dbReference type="EMBL" id="RDY05835.1"/>
    </source>
</evidence>
<dbReference type="AlphaFoldDB" id="A0A371HSS5"/>
<dbReference type="EMBL" id="QJKJ01001804">
    <property type="protein sequence ID" value="RDY05835.1"/>
    <property type="molecule type" value="Genomic_DNA"/>
</dbReference>
<sequence length="80" mass="8949">MKNTGGDSNKAESVSASCWLSRLRLYIPGSFLDGTRFQVSFQSMALCCGCKKLSHIEENSPPRDDPKFEAWDNEDSLIMT</sequence>
<name>A0A371HSS5_MUCPR</name>
<feature type="non-terminal residue" evidence="2">
    <location>
        <position position="1"/>
    </location>
</feature>
<feature type="compositionally biased region" description="Basic and acidic residues" evidence="1">
    <location>
        <begin position="57"/>
        <end position="70"/>
    </location>
</feature>
<feature type="region of interest" description="Disordered" evidence="1">
    <location>
        <begin position="57"/>
        <end position="80"/>
    </location>
</feature>
<evidence type="ECO:0000256" key="1">
    <source>
        <dbReference type="SAM" id="MobiDB-lite"/>
    </source>
</evidence>
<organism evidence="2 3">
    <name type="scientific">Mucuna pruriens</name>
    <name type="common">Velvet bean</name>
    <name type="synonym">Dolichos pruriens</name>
    <dbReference type="NCBI Taxonomy" id="157652"/>
    <lineage>
        <taxon>Eukaryota</taxon>
        <taxon>Viridiplantae</taxon>
        <taxon>Streptophyta</taxon>
        <taxon>Embryophyta</taxon>
        <taxon>Tracheophyta</taxon>
        <taxon>Spermatophyta</taxon>
        <taxon>Magnoliopsida</taxon>
        <taxon>eudicotyledons</taxon>
        <taxon>Gunneridae</taxon>
        <taxon>Pentapetalae</taxon>
        <taxon>rosids</taxon>
        <taxon>fabids</taxon>
        <taxon>Fabales</taxon>
        <taxon>Fabaceae</taxon>
        <taxon>Papilionoideae</taxon>
        <taxon>50 kb inversion clade</taxon>
        <taxon>NPAAA clade</taxon>
        <taxon>indigoferoid/millettioid clade</taxon>
        <taxon>Phaseoleae</taxon>
        <taxon>Mucuna</taxon>
    </lineage>
</organism>
<feature type="compositionally biased region" description="Acidic residues" evidence="1">
    <location>
        <begin position="71"/>
        <end position="80"/>
    </location>
</feature>
<proteinExistence type="predicted"/>
<evidence type="ECO:0000313" key="3">
    <source>
        <dbReference type="Proteomes" id="UP000257109"/>
    </source>
</evidence>
<accession>A0A371HSS5</accession>